<comment type="caution">
    <text evidence="1">The sequence shown here is derived from an EMBL/GenBank/DDBJ whole genome shotgun (WGS) entry which is preliminary data.</text>
</comment>
<dbReference type="HOGENOM" id="CLU_2627865_0_0_6"/>
<dbReference type="Proteomes" id="UP000004471">
    <property type="component" value="Unassembled WGS sequence"/>
</dbReference>
<dbReference type="PATRIC" id="fig|629262.5.peg.5708"/>
<name>F3FWW6_PSESX</name>
<evidence type="ECO:0000313" key="1">
    <source>
        <dbReference type="EMBL" id="EGH34708.1"/>
    </source>
</evidence>
<gene>
    <name evidence="1" type="ORF">PSYJA_39400</name>
</gene>
<proteinExistence type="predicted"/>
<dbReference type="AlphaFoldDB" id="F3FWW6"/>
<sequence>TNGTVGTLAGTDGRTLTVKYEGGEKKLVVPQDVPIAYVEPGKVDQLTKGAKVVVFPADDGKSARGVAVGKGGFTPPM</sequence>
<evidence type="ECO:0008006" key="3">
    <source>
        <dbReference type="Google" id="ProtNLM"/>
    </source>
</evidence>
<dbReference type="EMBL" id="AEAH01002804">
    <property type="protein sequence ID" value="EGH34708.1"/>
    <property type="molecule type" value="Genomic_DNA"/>
</dbReference>
<accession>F3FWW6</accession>
<organism evidence="1 2">
    <name type="scientific">Pseudomonas syringae pv. japonica str. M301072</name>
    <dbReference type="NCBI Taxonomy" id="629262"/>
    <lineage>
        <taxon>Bacteria</taxon>
        <taxon>Pseudomonadati</taxon>
        <taxon>Pseudomonadota</taxon>
        <taxon>Gammaproteobacteria</taxon>
        <taxon>Pseudomonadales</taxon>
        <taxon>Pseudomonadaceae</taxon>
        <taxon>Pseudomonas</taxon>
        <taxon>Pseudomonas syringae</taxon>
    </lineage>
</organism>
<protein>
    <recommendedName>
        <fullName evidence="3">Rhs family protein</fullName>
    </recommendedName>
</protein>
<feature type="non-terminal residue" evidence="1">
    <location>
        <position position="1"/>
    </location>
</feature>
<reference evidence="1 2" key="1">
    <citation type="journal article" date="2011" name="PLoS Pathog.">
        <title>Dynamic evolution of pathogenicity revealed by sequencing and comparative genomics of 19 Pseudomonas syringae isolates.</title>
        <authorList>
            <person name="Baltrus D.A."/>
            <person name="Nishimura M.T."/>
            <person name="Romanchuk A."/>
            <person name="Chang J.H."/>
            <person name="Mukhtar M.S."/>
            <person name="Cherkis K."/>
            <person name="Roach J."/>
            <person name="Grant S.R."/>
            <person name="Jones C.D."/>
            <person name="Dangl J.L."/>
        </authorList>
    </citation>
    <scope>NUCLEOTIDE SEQUENCE [LARGE SCALE GENOMIC DNA]</scope>
    <source>
        <strain evidence="2">M301072PT</strain>
    </source>
</reference>
<evidence type="ECO:0000313" key="2">
    <source>
        <dbReference type="Proteomes" id="UP000004471"/>
    </source>
</evidence>